<reference evidence="6 7" key="1">
    <citation type="submission" date="2013-11" db="EMBL/GenBank/DDBJ databases">
        <title>Genome sequencing of Stegodyphus mimosarum.</title>
        <authorList>
            <person name="Bechsgaard J."/>
        </authorList>
    </citation>
    <scope>NUCLEOTIDE SEQUENCE [LARGE SCALE GENOMIC DNA]</scope>
</reference>
<dbReference type="GO" id="GO:0003677">
    <property type="term" value="F:DNA binding"/>
    <property type="evidence" value="ECO:0007669"/>
    <property type="project" value="InterPro"/>
</dbReference>
<keyword evidence="3 6" id="KW-0240">DNA-directed RNA polymerase</keyword>
<dbReference type="PANTHER" id="PTHR14440">
    <property type="entry name" value="DNA-DIRECTED RNA POLYMERASE I SUBUNIT RPA49"/>
    <property type="match status" value="1"/>
</dbReference>
<keyword evidence="5" id="KW-0539">Nucleus</keyword>
<accession>A0A087T666</accession>
<dbReference type="OMA" id="QYHTVAR"/>
<evidence type="ECO:0000313" key="7">
    <source>
        <dbReference type="Proteomes" id="UP000054359"/>
    </source>
</evidence>
<dbReference type="EMBL" id="KK113615">
    <property type="protein sequence ID" value="KFM60605.1"/>
    <property type="molecule type" value="Genomic_DNA"/>
</dbReference>
<keyword evidence="7" id="KW-1185">Reference proteome</keyword>
<proteinExistence type="inferred from homology"/>
<keyword evidence="4" id="KW-0804">Transcription</keyword>
<evidence type="ECO:0000313" key="6">
    <source>
        <dbReference type="EMBL" id="KFM60605.1"/>
    </source>
</evidence>
<dbReference type="Proteomes" id="UP000054359">
    <property type="component" value="Unassembled WGS sequence"/>
</dbReference>
<dbReference type="GO" id="GO:0000428">
    <property type="term" value="C:DNA-directed RNA polymerase complex"/>
    <property type="evidence" value="ECO:0007669"/>
    <property type="project" value="UniProtKB-KW"/>
</dbReference>
<evidence type="ECO:0000256" key="5">
    <source>
        <dbReference type="ARBA" id="ARBA00023242"/>
    </source>
</evidence>
<organism evidence="6 7">
    <name type="scientific">Stegodyphus mimosarum</name>
    <name type="common">African social velvet spider</name>
    <dbReference type="NCBI Taxonomy" id="407821"/>
    <lineage>
        <taxon>Eukaryota</taxon>
        <taxon>Metazoa</taxon>
        <taxon>Ecdysozoa</taxon>
        <taxon>Arthropoda</taxon>
        <taxon>Chelicerata</taxon>
        <taxon>Arachnida</taxon>
        <taxon>Araneae</taxon>
        <taxon>Araneomorphae</taxon>
        <taxon>Entelegynae</taxon>
        <taxon>Eresoidea</taxon>
        <taxon>Eresidae</taxon>
        <taxon>Stegodyphus</taxon>
    </lineage>
</organism>
<comment type="similarity">
    <text evidence="2">Belongs to the eukaryotic RPA49/POLR1E RNA polymerase subunit family.</text>
</comment>
<dbReference type="Pfam" id="PF06870">
    <property type="entry name" value="RNA_pol_I_A49"/>
    <property type="match status" value="1"/>
</dbReference>
<comment type="subcellular location">
    <subcellularLocation>
        <location evidence="1">Nucleus</location>
        <location evidence="1">Nucleolus</location>
    </subcellularLocation>
</comment>
<dbReference type="AlphaFoldDB" id="A0A087T666"/>
<dbReference type="GO" id="GO:0006351">
    <property type="term" value="P:DNA-templated transcription"/>
    <property type="evidence" value="ECO:0007669"/>
    <property type="project" value="InterPro"/>
</dbReference>
<evidence type="ECO:0000256" key="3">
    <source>
        <dbReference type="ARBA" id="ARBA00022478"/>
    </source>
</evidence>
<evidence type="ECO:0000256" key="4">
    <source>
        <dbReference type="ARBA" id="ARBA00023163"/>
    </source>
</evidence>
<feature type="non-terminal residue" evidence="6">
    <location>
        <position position="404"/>
    </location>
</feature>
<name>A0A087T666_STEMI</name>
<gene>
    <name evidence="6" type="ORF">X975_15855</name>
</gene>
<dbReference type="InterPro" id="IPR009668">
    <property type="entry name" value="RNA_pol-assoc_fac_A49-like"/>
</dbReference>
<dbReference type="STRING" id="407821.A0A087T666"/>
<sequence>MSTNILMTDIEGENSACELKISKRLSKKKCPAYVCVFQQQLNLDCGSVTFESYSADAAVNNNRDGKKLILAKAGLATFTGSSSLKERMEESIKNRYFVGVRNKRTGEMNLYETLLIDMDSALNICPSDEITNANNYSEAVSNLTANFGSKNQKRALNQYHNYKVETSELGEILDEMPLGDISLNISASHNASQSIDYIPPQNLNTITIAKVYNLSDIITLEEDSALNELAANFIKATAEDIEVWKKENRYCKYVLSHLEGEIKLEHEKAKYLVYYNYLISFLKLGYTDIRKKDPATHIPEPFRSKFLNVFTLTSSTESKKSYRTFPQQMKDKLLAHLLVVALFIDDFTTNVALIHSDLRIALNRVVSVFQALGCHVSNRKINDHTVKAAELKFPLYVPPKYSKK</sequence>
<dbReference type="OrthoDB" id="277398at2759"/>
<dbReference type="GO" id="GO:0005730">
    <property type="term" value="C:nucleolus"/>
    <property type="evidence" value="ECO:0007669"/>
    <property type="project" value="UniProtKB-SubCell"/>
</dbReference>
<evidence type="ECO:0000256" key="1">
    <source>
        <dbReference type="ARBA" id="ARBA00004604"/>
    </source>
</evidence>
<evidence type="ECO:0000256" key="2">
    <source>
        <dbReference type="ARBA" id="ARBA00009430"/>
    </source>
</evidence>
<protein>
    <submittedName>
        <fullName evidence="6">DNA-directed RNA polymerase I subunit RPA49</fullName>
    </submittedName>
</protein>